<feature type="transmembrane region" description="Helical" evidence="1">
    <location>
        <begin position="55"/>
        <end position="73"/>
    </location>
</feature>
<dbReference type="WBParaSite" id="Csp11.Scaffold629.g12340.t1">
    <property type="protein sequence ID" value="Csp11.Scaffold629.g12340.t1"/>
    <property type="gene ID" value="Csp11.Scaffold629.g12340"/>
</dbReference>
<proteinExistence type="predicted"/>
<dbReference type="InterPro" id="IPR019422">
    <property type="entry name" value="7TM_GPCR_serpentine_rcpt_Srh"/>
</dbReference>
<dbReference type="PANTHER" id="PTHR22941">
    <property type="entry name" value="SERPENTINE RECEPTOR"/>
    <property type="match status" value="1"/>
</dbReference>
<protein>
    <submittedName>
        <fullName evidence="3">Serpentine receptor class gamma</fullName>
    </submittedName>
</protein>
<sequence>MKSTKWAMLNLHLWCMILDLVVTVLIVPILIFPVLGGYPLGILTNWFGIPSIFQIYSFITIMTAVFVAILLIFENRYYQLYAKETIWKRIRVIFVLINYILVIGFFMPVSINYPDQKIALQFAYNVI</sequence>
<reference evidence="3" key="1">
    <citation type="submission" date="2016-11" db="UniProtKB">
        <authorList>
            <consortium name="WormBaseParasite"/>
        </authorList>
    </citation>
    <scope>IDENTIFICATION</scope>
</reference>
<evidence type="ECO:0000256" key="1">
    <source>
        <dbReference type="SAM" id="Phobius"/>
    </source>
</evidence>
<keyword evidence="1" id="KW-0472">Membrane</keyword>
<keyword evidence="1" id="KW-0812">Transmembrane</keyword>
<evidence type="ECO:0000313" key="3">
    <source>
        <dbReference type="WBParaSite" id="Csp11.Scaffold629.g12340.t1"/>
    </source>
</evidence>
<dbReference type="AlphaFoldDB" id="A0A1I7TVZ8"/>
<feature type="transmembrane region" description="Helical" evidence="1">
    <location>
        <begin position="12"/>
        <end position="35"/>
    </location>
</feature>
<evidence type="ECO:0000313" key="2">
    <source>
        <dbReference type="Proteomes" id="UP000095282"/>
    </source>
</evidence>
<dbReference type="Pfam" id="PF10318">
    <property type="entry name" value="7TM_GPCR_Srh"/>
    <property type="match status" value="1"/>
</dbReference>
<name>A0A1I7TVZ8_9PELO</name>
<dbReference type="Proteomes" id="UP000095282">
    <property type="component" value="Unplaced"/>
</dbReference>
<feature type="transmembrane region" description="Helical" evidence="1">
    <location>
        <begin position="93"/>
        <end position="111"/>
    </location>
</feature>
<organism evidence="2 3">
    <name type="scientific">Caenorhabditis tropicalis</name>
    <dbReference type="NCBI Taxonomy" id="1561998"/>
    <lineage>
        <taxon>Eukaryota</taxon>
        <taxon>Metazoa</taxon>
        <taxon>Ecdysozoa</taxon>
        <taxon>Nematoda</taxon>
        <taxon>Chromadorea</taxon>
        <taxon>Rhabditida</taxon>
        <taxon>Rhabditina</taxon>
        <taxon>Rhabditomorpha</taxon>
        <taxon>Rhabditoidea</taxon>
        <taxon>Rhabditidae</taxon>
        <taxon>Peloderinae</taxon>
        <taxon>Caenorhabditis</taxon>
    </lineage>
</organism>
<keyword evidence="1" id="KW-1133">Transmembrane helix</keyword>
<dbReference type="InterPro" id="IPR053220">
    <property type="entry name" value="Nematode_rcpt-like_serp_H"/>
</dbReference>
<dbReference type="PANTHER" id="PTHR22941:SF13">
    <property type="entry name" value="SERPENTINE RECEPTOR, CLASS H"/>
    <property type="match status" value="1"/>
</dbReference>
<keyword evidence="2" id="KW-1185">Reference proteome</keyword>
<accession>A0A1I7TVZ8</accession>